<reference evidence="6 7" key="1">
    <citation type="submission" date="2016-10" db="EMBL/GenBank/DDBJ databases">
        <authorList>
            <person name="de Groot N.N."/>
        </authorList>
    </citation>
    <scope>NUCLEOTIDE SEQUENCE [LARGE SCALE GENOMIC DNA]</scope>
    <source>
        <strain evidence="2 6">DSM 2872</strain>
        <strain evidence="3 7">L14</strain>
    </source>
</reference>
<evidence type="ECO:0000313" key="3">
    <source>
        <dbReference type="EMBL" id="SFA85845.1"/>
    </source>
</evidence>
<dbReference type="EMBL" id="FNQG01000003">
    <property type="protein sequence ID" value="SDZ83477.1"/>
    <property type="molecule type" value="Genomic_DNA"/>
</dbReference>
<evidence type="ECO:0000313" key="6">
    <source>
        <dbReference type="Proteomes" id="UP000183469"/>
    </source>
</evidence>
<gene>
    <name evidence="4" type="ORF">SAMN02910323_0069</name>
    <name evidence="3" type="ORF">SAMN05216587_102378</name>
    <name evidence="2" type="ORF">SAMN05660648_00792</name>
</gene>
<accession>A0A1K1QQ96</accession>
<reference evidence="5" key="3">
    <citation type="submission" date="2016-11" db="EMBL/GenBank/DDBJ databases">
        <authorList>
            <person name="Varghese N."/>
            <person name="Submissions S."/>
        </authorList>
    </citation>
    <scope>NUCLEOTIDE SEQUENCE [LARGE SCALE GENOMIC DNA]</scope>
    <source>
        <strain evidence="5">C3</strain>
    </source>
</reference>
<dbReference type="Proteomes" id="UP000183469">
    <property type="component" value="Unassembled WGS sequence"/>
</dbReference>
<feature type="region of interest" description="Disordered" evidence="1">
    <location>
        <begin position="58"/>
        <end position="89"/>
    </location>
</feature>
<keyword evidence="5" id="KW-1185">Reference proteome</keyword>
<dbReference type="AlphaFoldDB" id="A0A1K1QQ96"/>
<evidence type="ECO:0000313" key="5">
    <source>
        <dbReference type="Proteomes" id="UP000182958"/>
    </source>
</evidence>
<dbReference type="EMBL" id="FOJX01000002">
    <property type="protein sequence ID" value="SFA85845.1"/>
    <property type="molecule type" value="Genomic_DNA"/>
</dbReference>
<sequence>MDKKLMNMMNDMEMDKVAGGIMSVNRDKPNALEIVGGKLVKGVKKVFTEIKNTERPVYRRPGILPNTPGANNKTAEIPPGFGNYGTHRP</sequence>
<evidence type="ECO:0000313" key="2">
    <source>
        <dbReference type="EMBL" id="SDZ83477.1"/>
    </source>
</evidence>
<organism evidence="4 5">
    <name type="scientific">Selenomonas ruminantium</name>
    <dbReference type="NCBI Taxonomy" id="971"/>
    <lineage>
        <taxon>Bacteria</taxon>
        <taxon>Bacillati</taxon>
        <taxon>Bacillota</taxon>
        <taxon>Negativicutes</taxon>
        <taxon>Selenomonadales</taxon>
        <taxon>Selenomonadaceae</taxon>
        <taxon>Selenomonas</taxon>
    </lineage>
</organism>
<proteinExistence type="predicted"/>
<dbReference type="Proteomes" id="UP000183843">
    <property type="component" value="Unassembled WGS sequence"/>
</dbReference>
<dbReference type="EMBL" id="FPJA01000013">
    <property type="protein sequence ID" value="SFW62130.1"/>
    <property type="molecule type" value="Genomic_DNA"/>
</dbReference>
<name>A0A1K1QQ96_SELRU</name>
<dbReference type="Proteomes" id="UP000182958">
    <property type="component" value="Unassembled WGS sequence"/>
</dbReference>
<dbReference type="RefSeq" id="WP_074671050.1">
    <property type="nucleotide sequence ID" value="NZ_FNQG01000003.1"/>
</dbReference>
<evidence type="ECO:0000313" key="7">
    <source>
        <dbReference type="Proteomes" id="UP000183843"/>
    </source>
</evidence>
<protein>
    <submittedName>
        <fullName evidence="4">Uncharacterized protein</fullName>
    </submittedName>
</protein>
<reference evidence="4" key="2">
    <citation type="submission" date="2016-11" db="EMBL/GenBank/DDBJ databases">
        <authorList>
            <person name="Jaros S."/>
            <person name="Januszkiewicz K."/>
            <person name="Wedrychowicz H."/>
        </authorList>
    </citation>
    <scope>NUCLEOTIDE SEQUENCE [LARGE SCALE GENOMIC DNA]</scope>
    <source>
        <strain evidence="4">C3</strain>
    </source>
</reference>
<evidence type="ECO:0000256" key="1">
    <source>
        <dbReference type="SAM" id="MobiDB-lite"/>
    </source>
</evidence>
<evidence type="ECO:0000313" key="4">
    <source>
        <dbReference type="EMBL" id="SFW62130.1"/>
    </source>
</evidence>